<proteinExistence type="predicted"/>
<comment type="caution">
    <text evidence="2">The sequence shown here is derived from an EMBL/GenBank/DDBJ whole genome shotgun (WGS) entry which is preliminary data.</text>
</comment>
<evidence type="ECO:0000256" key="1">
    <source>
        <dbReference type="SAM" id="SignalP"/>
    </source>
</evidence>
<dbReference type="PROSITE" id="PS51257">
    <property type="entry name" value="PROKAR_LIPOPROTEIN"/>
    <property type="match status" value="1"/>
</dbReference>
<name>A0A317N449_9NOCA</name>
<keyword evidence="1" id="KW-0732">Signal</keyword>
<sequence length="240" mass="23913">MRSTLRRAGAAVSACAVLAGVVACGSDEDECGAGGSCPASFGPTVTAAPGTGAVVSDPARLSAGLLAADDLPGDFSVVPPRGETADPAVPPVAPTDPPDCARLLSPIATQRPGSSAAASVQFAGPSFATIDIDAASYPDASLAGAFDALQDQPRRCVSYTGEDEGVRIDYRTAPLDQPKAGDAHSAFTLTAASEGLTLTSATALVQVGNTLVQIVVTAPEVVDPGVLADLTAAQVRKLRA</sequence>
<organism evidence="2 3">
    <name type="scientific">Nocardia neocaledoniensis</name>
    <dbReference type="NCBI Taxonomy" id="236511"/>
    <lineage>
        <taxon>Bacteria</taxon>
        <taxon>Bacillati</taxon>
        <taxon>Actinomycetota</taxon>
        <taxon>Actinomycetes</taxon>
        <taxon>Mycobacteriales</taxon>
        <taxon>Nocardiaceae</taxon>
        <taxon>Nocardia</taxon>
    </lineage>
</organism>
<protein>
    <submittedName>
        <fullName evidence="2">Uncharacterized protein</fullName>
    </submittedName>
</protein>
<dbReference type="AlphaFoldDB" id="A0A317N449"/>
<reference evidence="2 3" key="1">
    <citation type="submission" date="2018-05" db="EMBL/GenBank/DDBJ databases">
        <title>Genomic Encyclopedia of Type Strains, Phase IV (KMG-IV): sequencing the most valuable type-strain genomes for metagenomic binning, comparative biology and taxonomic classification.</title>
        <authorList>
            <person name="Goeker M."/>
        </authorList>
    </citation>
    <scope>NUCLEOTIDE SEQUENCE [LARGE SCALE GENOMIC DNA]</scope>
    <source>
        <strain evidence="2 3">DSM 44717</strain>
    </source>
</reference>
<feature type="chain" id="PRO_5039463833" evidence="1">
    <location>
        <begin position="20"/>
        <end position="240"/>
    </location>
</feature>
<dbReference type="EMBL" id="QGTL01000014">
    <property type="protein sequence ID" value="PWV70040.1"/>
    <property type="molecule type" value="Genomic_DNA"/>
</dbReference>
<dbReference type="Proteomes" id="UP000246410">
    <property type="component" value="Unassembled WGS sequence"/>
</dbReference>
<keyword evidence="3" id="KW-1185">Reference proteome</keyword>
<evidence type="ECO:0000313" key="2">
    <source>
        <dbReference type="EMBL" id="PWV70040.1"/>
    </source>
</evidence>
<evidence type="ECO:0000313" key="3">
    <source>
        <dbReference type="Proteomes" id="UP000246410"/>
    </source>
</evidence>
<accession>A0A317N449</accession>
<feature type="signal peptide" evidence="1">
    <location>
        <begin position="1"/>
        <end position="19"/>
    </location>
</feature>
<gene>
    <name evidence="2" type="ORF">DFR69_1146</name>
</gene>